<reference evidence="2" key="1">
    <citation type="submission" date="2016-10" db="EMBL/GenBank/DDBJ databases">
        <authorList>
            <person name="Varghese N."/>
            <person name="Submissions S."/>
        </authorList>
    </citation>
    <scope>NUCLEOTIDE SEQUENCE [LARGE SCALE GENOMIC DNA]</scope>
    <source>
        <strain evidence="2">DSM 45405</strain>
    </source>
</reference>
<accession>A0A1H6K374</accession>
<keyword evidence="2" id="KW-1185">Reference proteome</keyword>
<dbReference type="Proteomes" id="UP000182915">
    <property type="component" value="Chromosome I"/>
</dbReference>
<name>A0A1H6K374_MYCRU</name>
<evidence type="ECO:0008006" key="3">
    <source>
        <dbReference type="Google" id="ProtNLM"/>
    </source>
</evidence>
<dbReference type="EMBL" id="LT629971">
    <property type="protein sequence ID" value="SEH65970.1"/>
    <property type="molecule type" value="Genomic_DNA"/>
</dbReference>
<dbReference type="Gene3D" id="3.30.559.10">
    <property type="entry name" value="Chloramphenicol acetyltransferase-like domain"/>
    <property type="match status" value="1"/>
</dbReference>
<evidence type="ECO:0000313" key="1">
    <source>
        <dbReference type="EMBL" id="SEH65970.1"/>
    </source>
</evidence>
<proteinExistence type="predicted"/>
<organism evidence="1 2">
    <name type="scientific">Mycolicibacterium rutilum</name>
    <name type="common">Mycobacterium rutilum</name>
    <dbReference type="NCBI Taxonomy" id="370526"/>
    <lineage>
        <taxon>Bacteria</taxon>
        <taxon>Bacillati</taxon>
        <taxon>Actinomycetota</taxon>
        <taxon>Actinomycetes</taxon>
        <taxon>Mycobacteriales</taxon>
        <taxon>Mycobacteriaceae</taxon>
        <taxon>Mycolicibacterium</taxon>
    </lineage>
</organism>
<dbReference type="InterPro" id="IPR023213">
    <property type="entry name" value="CAT-like_dom_sf"/>
</dbReference>
<protein>
    <recommendedName>
        <fullName evidence="3">Condensation domain-containing protein</fullName>
    </recommendedName>
</protein>
<evidence type="ECO:0000313" key="2">
    <source>
        <dbReference type="Proteomes" id="UP000182915"/>
    </source>
</evidence>
<sequence length="463" mass="50698">MTNHRTAVAVRSLIPFVPMADNTLAFMDQASYLWVRASGHVHAIQLTWVYRREIDLDELRRVHDGLAHGLIGRRVEPSRFPGGRHRWVASHDLPGVDIEKPRSRDGVADWFEERAQKPVDPEFGPVWHFGVLPVTDYGTAVTLVASHTVIDGVGLCGAVIDAVEGVEHDFGYPPPGARTRRQALLEDARSTARGLPQVGRALGATVTVALHNKPSFWRDKQQRPPKLAKAERKRPVVVPTATVYIDLAQWDSRAEELGGSSNALLAGFAARLGERFGRSHPRTNLVTLNYPVNDRTENDLRANALKGMDFAVDPAGVTEDLRGVRAAIKEALVSGASKFAEQERVFPLTPFVPTSVVARLPLGAVNAADSPVGCSAFGEIDARVTRIDGAEADYFTVRMVEQNLTADSPEVSSGELYMTSGRVCGKMFISFRAYQPGMANSKETLLQQVSRTLDDFGLTAFIE</sequence>
<dbReference type="AlphaFoldDB" id="A0A1H6K374"/>
<dbReference type="SUPFAM" id="SSF52777">
    <property type="entry name" value="CoA-dependent acyltransferases"/>
    <property type="match status" value="1"/>
</dbReference>
<gene>
    <name evidence="1" type="ORF">SAMN04489835_2563</name>
</gene>
<dbReference type="STRING" id="370526.SAMN04489835_2563"/>